<reference evidence="3 4" key="1">
    <citation type="journal article" date="2009" name="Stand. Genomic Sci.">
        <title>Complete genome sequence of Brachybacterium faecium type strain (Schefferle 6-10).</title>
        <authorList>
            <person name="Lapidus A."/>
            <person name="Pukall R."/>
            <person name="Labuttii K."/>
            <person name="Copeland A."/>
            <person name="Del Rio T.G."/>
            <person name="Nolan M."/>
            <person name="Chen F."/>
            <person name="Lucas S."/>
            <person name="Tice H."/>
            <person name="Cheng J.F."/>
            <person name="Bruce D."/>
            <person name="Goodwin L."/>
            <person name="Pitluck S."/>
            <person name="Rohde M."/>
            <person name="Goker M."/>
            <person name="Pati A."/>
            <person name="Ivanova N."/>
            <person name="Mavrommatis K."/>
            <person name="Chen A."/>
            <person name="Palaniappan K."/>
            <person name="D'haeseleer P."/>
            <person name="Chain P."/>
            <person name="Bristow J."/>
            <person name="Eisen J.A."/>
            <person name="Markowitz V."/>
            <person name="Hugenholtz P."/>
            <person name="Kyrpides N.C."/>
            <person name="Klenk H.P."/>
        </authorList>
    </citation>
    <scope>NUCLEOTIDE SEQUENCE [LARGE SCALE GENOMIC DNA]</scope>
    <source>
        <strain evidence="4">ATCC 43885 / DSM 4810 / JCM 11609 / LMG 19847 / NBRC 14762 / NCIMB 9860 / 6-10</strain>
    </source>
</reference>
<dbReference type="KEGG" id="bfa:Bfae_31440"/>
<dbReference type="InterPro" id="IPR012908">
    <property type="entry name" value="PGAP1-ab_dom-like"/>
</dbReference>
<dbReference type="STRING" id="446465.Bfae_31440"/>
<dbReference type="HOGENOM" id="CLU_516464_0_0_11"/>
<dbReference type="OrthoDB" id="5095936at2"/>
<feature type="region of interest" description="Disordered" evidence="1">
    <location>
        <begin position="413"/>
        <end position="451"/>
    </location>
</feature>
<gene>
    <name evidence="3" type="ordered locus">Bfae_31440</name>
</gene>
<evidence type="ECO:0000313" key="3">
    <source>
        <dbReference type="EMBL" id="ACU86904.1"/>
    </source>
</evidence>
<evidence type="ECO:0000313" key="4">
    <source>
        <dbReference type="Proteomes" id="UP000001919"/>
    </source>
</evidence>
<dbReference type="eggNOG" id="COG3386">
    <property type="taxonomic scope" value="Bacteria"/>
</dbReference>
<dbReference type="EMBL" id="CP001643">
    <property type="protein sequence ID" value="ACU86904.1"/>
    <property type="molecule type" value="Genomic_DNA"/>
</dbReference>
<keyword evidence="4" id="KW-1185">Reference proteome</keyword>
<protein>
    <recommendedName>
        <fullName evidence="2">GPI inositol-deacylase PGAP1-like alpha/beta domain-containing protein</fullName>
    </recommendedName>
</protein>
<accession>C7MB17</accession>
<dbReference type="Proteomes" id="UP000001919">
    <property type="component" value="Chromosome"/>
</dbReference>
<evidence type="ECO:0000259" key="2">
    <source>
        <dbReference type="Pfam" id="PF07819"/>
    </source>
</evidence>
<name>C7MB17_BRAFD</name>
<organism evidence="3 4">
    <name type="scientific">Brachybacterium faecium (strain ATCC 43885 / DSM 4810 / JCM 11609 / LMG 19847 / NBRC 14762 / NCIMB 9860 / 6-10)</name>
    <dbReference type="NCBI Taxonomy" id="446465"/>
    <lineage>
        <taxon>Bacteria</taxon>
        <taxon>Bacillati</taxon>
        <taxon>Actinomycetota</taxon>
        <taxon>Actinomycetes</taxon>
        <taxon>Micrococcales</taxon>
        <taxon>Dermabacteraceae</taxon>
        <taxon>Brachybacterium</taxon>
    </lineage>
</organism>
<dbReference type="GO" id="GO:0016788">
    <property type="term" value="F:hydrolase activity, acting on ester bonds"/>
    <property type="evidence" value="ECO:0007669"/>
    <property type="project" value="InterPro"/>
</dbReference>
<feature type="domain" description="GPI inositol-deacylase PGAP1-like alpha/beta" evidence="2">
    <location>
        <begin position="291"/>
        <end position="362"/>
    </location>
</feature>
<evidence type="ECO:0000256" key="1">
    <source>
        <dbReference type="SAM" id="MobiDB-lite"/>
    </source>
</evidence>
<feature type="compositionally biased region" description="Polar residues" evidence="1">
    <location>
        <begin position="413"/>
        <end position="444"/>
    </location>
</feature>
<dbReference type="Gene3D" id="3.40.50.1820">
    <property type="entry name" value="alpha/beta hydrolase"/>
    <property type="match status" value="1"/>
</dbReference>
<dbReference type="SUPFAM" id="SSF53474">
    <property type="entry name" value="alpha/beta-Hydrolases"/>
    <property type="match status" value="1"/>
</dbReference>
<dbReference type="PATRIC" id="fig|446465.5.peg.3111"/>
<dbReference type="AlphaFoldDB" id="C7MB17"/>
<sequence>MTFQGMDTEQVLEESQALERAAARLEDLLGGVDASVQSVAWAGPDADAFREQWAGTRGRADAIVVPGLGDRSRELQQHVQEQEIASAPEGGDWFDDVLDWLGGLGEGVVDAVGDAVDWLGDGMDWLGDRIGDGIGWLGDRVRDGADFIGSAIDAVRDLEWPRVLEVIAGAGIGTLRGVDALVEFFTGHDLKLMEDGRGYADAPVPVRGEDSGLLPPSDLAHIISNTNETYGEKQSGEVSMTVVGEPPTGVIVNIPGTELWGPSAGDNPMDLTGNAYQASAQGWSAGSEAAADAIAQLYAQEGIPPGTPLMLNGHSQGGMIAASLASTPEFASQFNVTNVMTYGSPVDNYDVPAGVEQLNIQHRGDVVPRVDVGGAFGGPGNGTVVTLDNPGFPLDLGANHSSAQYQNSVAEALQDPSSQLSQYSQDPSLQPFLTSDPDSVQHYSSGVHREN</sequence>
<dbReference type="InterPro" id="IPR029058">
    <property type="entry name" value="AB_hydrolase_fold"/>
</dbReference>
<dbReference type="Pfam" id="PF07819">
    <property type="entry name" value="PGAP1"/>
    <property type="match status" value="1"/>
</dbReference>
<proteinExistence type="predicted"/>